<protein>
    <recommendedName>
        <fullName evidence="5">DUF5666 domain-containing protein</fullName>
    </recommendedName>
</protein>
<feature type="chain" id="PRO_5037964895" description="DUF5666 domain-containing protein" evidence="2">
    <location>
        <begin position="25"/>
        <end position="268"/>
    </location>
</feature>
<evidence type="ECO:0000313" key="4">
    <source>
        <dbReference type="Proteomes" id="UP000653797"/>
    </source>
</evidence>
<keyword evidence="2" id="KW-0732">Signal</keyword>
<feature type="compositionally biased region" description="Polar residues" evidence="1">
    <location>
        <begin position="79"/>
        <end position="93"/>
    </location>
</feature>
<dbReference type="Proteomes" id="UP000653797">
    <property type="component" value="Unassembled WGS sequence"/>
</dbReference>
<dbReference type="AlphaFoldDB" id="A0A927B419"/>
<evidence type="ECO:0000256" key="1">
    <source>
        <dbReference type="SAM" id="MobiDB-lite"/>
    </source>
</evidence>
<comment type="caution">
    <text evidence="3">The sequence shown here is derived from an EMBL/GenBank/DDBJ whole genome shotgun (WGS) entry which is preliminary data.</text>
</comment>
<keyword evidence="4" id="KW-1185">Reference proteome</keyword>
<sequence>METNAKLIAVAMLVATLASPLAHAQNQTSSTEPAPPIALNAPDRPDAPPLGGPGGRPGKQGPKPGGSDREQGPGRKQANGLTSLTTVSGTVGQWTGNDDAVLDGFTLTGSSGAATTVKFPAHLGQQVQKAIRSGSSVNVTGFAETTPQGETRFRMNSLTAGKTTIYDAPPTPRTSTPETPALATVTGKIADYRLNREGRVSGLVLDDKTIVSIPPHVAYQLTDLAKKGSAITVQGYPKILNEGQVQLEKVNILRASVLTINGQQYLVR</sequence>
<proteinExistence type="predicted"/>
<dbReference type="RefSeq" id="WP_191040623.1">
    <property type="nucleotide sequence ID" value="NZ_JACXAA010000007.1"/>
</dbReference>
<gene>
    <name evidence="3" type="ORF">IC230_18975</name>
</gene>
<reference evidence="3" key="1">
    <citation type="submission" date="2020-09" db="EMBL/GenBank/DDBJ databases">
        <authorList>
            <person name="Kim M.K."/>
        </authorList>
    </citation>
    <scope>NUCLEOTIDE SEQUENCE</scope>
    <source>
        <strain evidence="3">BT704</strain>
    </source>
</reference>
<evidence type="ECO:0000256" key="2">
    <source>
        <dbReference type="SAM" id="SignalP"/>
    </source>
</evidence>
<evidence type="ECO:0008006" key="5">
    <source>
        <dbReference type="Google" id="ProtNLM"/>
    </source>
</evidence>
<name>A0A927B419_9BACT</name>
<accession>A0A927B419</accession>
<organism evidence="3 4">
    <name type="scientific">Spirosoma validum</name>
    <dbReference type="NCBI Taxonomy" id="2771355"/>
    <lineage>
        <taxon>Bacteria</taxon>
        <taxon>Pseudomonadati</taxon>
        <taxon>Bacteroidota</taxon>
        <taxon>Cytophagia</taxon>
        <taxon>Cytophagales</taxon>
        <taxon>Cytophagaceae</taxon>
        <taxon>Spirosoma</taxon>
    </lineage>
</organism>
<feature type="signal peptide" evidence="2">
    <location>
        <begin position="1"/>
        <end position="24"/>
    </location>
</feature>
<dbReference type="EMBL" id="JACXAA010000007">
    <property type="protein sequence ID" value="MBD2754994.1"/>
    <property type="molecule type" value="Genomic_DNA"/>
</dbReference>
<evidence type="ECO:0000313" key="3">
    <source>
        <dbReference type="EMBL" id="MBD2754994.1"/>
    </source>
</evidence>
<feature type="region of interest" description="Disordered" evidence="1">
    <location>
        <begin position="24"/>
        <end position="93"/>
    </location>
</feature>